<dbReference type="SUPFAM" id="SSF49879">
    <property type="entry name" value="SMAD/FHA domain"/>
    <property type="match status" value="1"/>
</dbReference>
<feature type="coiled-coil region" evidence="1">
    <location>
        <begin position="474"/>
        <end position="585"/>
    </location>
</feature>
<dbReference type="Gene3D" id="2.60.200.20">
    <property type="match status" value="1"/>
</dbReference>
<feature type="compositionally biased region" description="Basic and acidic residues" evidence="2">
    <location>
        <begin position="832"/>
        <end position="842"/>
    </location>
</feature>
<feature type="compositionally biased region" description="Polar residues" evidence="2">
    <location>
        <begin position="627"/>
        <end position="637"/>
    </location>
</feature>
<name>A0A8T2R8P5_CERRI</name>
<feature type="compositionally biased region" description="Polar residues" evidence="2">
    <location>
        <begin position="8"/>
        <end position="24"/>
    </location>
</feature>
<dbReference type="SMART" id="SM00240">
    <property type="entry name" value="FHA"/>
    <property type="match status" value="1"/>
</dbReference>
<feature type="compositionally biased region" description="Acidic residues" evidence="2">
    <location>
        <begin position="967"/>
        <end position="998"/>
    </location>
</feature>
<evidence type="ECO:0000256" key="2">
    <source>
        <dbReference type="SAM" id="MobiDB-lite"/>
    </source>
</evidence>
<evidence type="ECO:0000313" key="4">
    <source>
        <dbReference type="EMBL" id="KAH7292729.1"/>
    </source>
</evidence>
<dbReference type="EMBL" id="CM035434">
    <property type="protein sequence ID" value="KAH7292729.1"/>
    <property type="molecule type" value="Genomic_DNA"/>
</dbReference>
<organism evidence="4 5">
    <name type="scientific">Ceratopteris richardii</name>
    <name type="common">Triangle waterfern</name>
    <dbReference type="NCBI Taxonomy" id="49495"/>
    <lineage>
        <taxon>Eukaryota</taxon>
        <taxon>Viridiplantae</taxon>
        <taxon>Streptophyta</taxon>
        <taxon>Embryophyta</taxon>
        <taxon>Tracheophyta</taxon>
        <taxon>Polypodiopsida</taxon>
        <taxon>Polypodiidae</taxon>
        <taxon>Polypodiales</taxon>
        <taxon>Pteridineae</taxon>
        <taxon>Pteridaceae</taxon>
        <taxon>Parkerioideae</taxon>
        <taxon>Ceratopteris</taxon>
    </lineage>
</organism>
<dbReference type="PANTHER" id="PTHR47458">
    <property type="entry name" value="SMAD/FHA DOMAIN-CONTAINING PROTEIN"/>
    <property type="match status" value="1"/>
</dbReference>
<gene>
    <name evidence="4" type="ORF">KP509_29G083000</name>
</gene>
<feature type="coiled-coil region" evidence="1">
    <location>
        <begin position="264"/>
        <end position="441"/>
    </location>
</feature>
<feature type="compositionally biased region" description="Basic and acidic residues" evidence="2">
    <location>
        <begin position="805"/>
        <end position="815"/>
    </location>
</feature>
<sequence length="1013" mass="113168">MEERQRANNDVNQPSKASKNVSRSGDSRAAGIDASRMGSPTPSSPQIVVNSKESEHLVVSEQTPKAICSPPATWNGREVWGVLTAVSDKAKARPQGYQILLYDCEHVLGRTVKDPACQFDSINVSARHCTIFRKRFKADDQHLPGTEALCRDYWLVYIKDSSSNGTFINDRRLRKDSQEAILQDGDMISLVNAPKHENAYTFVYEEVKPKTAVRQLIRSAAISTLKRKNLYDGETTPDFMSGDVKRVKGLGIGSPVGPVSLDDVRRLQRSNEDLRNQLEVHLLTIEKLRAESRAATARHDAEIKELRETLSSSFLDQIQELRAELEKKEKELEVSSSLCSQQQNQLEDRDRSLAAAIQSRKDADEVIKSQRINIDELKEQLEEERNQRRSEREKAEVDLKSAIDRVRSEAAEELKRHSDSAAQQLKEHLEMINKLQEADRENRTLIQALHAKLGHTRELLVEAERMTRTLELRLQEEESCSATARKRIAEKEQELESVTKELQEEKIAKDKALSQLNAMEVEMETATRDLKMEQQRLQGARERIVLRETQLRAFHSTAEEIAILQQKQQEQLKEMMRVLEDGEEEAHIPLVNQSLGLWINRSREQENTQTGEDRHTQAGESEDAVQATEQSMNNESANGKERYNDSDDADSQTTAVNVGMQNHIISDGGDTQMDDDNGFENGSRETKAGFPTGKEMEEARPSAPMRGDAVDQTQVVENDNNNNGSYVNATQDIDNGRDDGGQNKALSVQTQVLDTQNRLVCGRALNETQPLTNGREDNVTESHQLVGGNTQLEVEVHEGCQGDKALQDVGEHDGSTHSVSRAWDINGSATEQSDRNSPHESRAIQPGGSSNVVTGRIGVVTTSADLLTSEAAGSWALSTPASVHCDNAGWSQSQARGEPPQKDGQHNFDPNEVEGNGTKRLRRSVNGPSSLAAWHHKERRDLNVMLDIVAPELSRLHGLDRVMETAPDSEEHTEDDQEEEEEEDEEEEEESSEPDSSGDSEPVSQSVSVSARY</sequence>
<dbReference type="Pfam" id="PF00498">
    <property type="entry name" value="FHA"/>
    <property type="match status" value="1"/>
</dbReference>
<keyword evidence="5" id="KW-1185">Reference proteome</keyword>
<feature type="compositionally biased region" description="Basic and acidic residues" evidence="2">
    <location>
        <begin position="604"/>
        <end position="617"/>
    </location>
</feature>
<dbReference type="Proteomes" id="UP000825935">
    <property type="component" value="Chromosome 29"/>
</dbReference>
<dbReference type="InterPro" id="IPR000253">
    <property type="entry name" value="FHA_dom"/>
</dbReference>
<dbReference type="PANTHER" id="PTHR47458:SF1">
    <property type="entry name" value="SMAD_FHA DOMAIN-CONTAINING PROTEIN"/>
    <property type="match status" value="1"/>
</dbReference>
<accession>A0A8T2R8P5</accession>
<feature type="region of interest" description="Disordered" evidence="2">
    <location>
        <begin position="664"/>
        <end position="708"/>
    </location>
</feature>
<dbReference type="OMA" id="WSESHTI"/>
<evidence type="ECO:0000259" key="3">
    <source>
        <dbReference type="PROSITE" id="PS50006"/>
    </source>
</evidence>
<proteinExistence type="predicted"/>
<keyword evidence="1" id="KW-0175">Coiled coil</keyword>
<dbReference type="OrthoDB" id="687730at2759"/>
<feature type="compositionally biased region" description="Polar residues" evidence="2">
    <location>
        <begin position="1002"/>
        <end position="1013"/>
    </location>
</feature>
<feature type="region of interest" description="Disordered" evidence="2">
    <location>
        <begin position="1"/>
        <end position="48"/>
    </location>
</feature>
<feature type="region of interest" description="Disordered" evidence="2">
    <location>
        <begin position="805"/>
        <end position="853"/>
    </location>
</feature>
<evidence type="ECO:0000313" key="5">
    <source>
        <dbReference type="Proteomes" id="UP000825935"/>
    </source>
</evidence>
<feature type="region of interest" description="Disordered" evidence="2">
    <location>
        <begin position="887"/>
        <end position="932"/>
    </location>
</feature>
<feature type="compositionally biased region" description="Polar residues" evidence="2">
    <location>
        <begin position="38"/>
        <end position="48"/>
    </location>
</feature>
<dbReference type="PROSITE" id="PS50006">
    <property type="entry name" value="FHA_DOMAIN"/>
    <property type="match status" value="1"/>
</dbReference>
<dbReference type="AlphaFoldDB" id="A0A8T2R8P5"/>
<evidence type="ECO:0000256" key="1">
    <source>
        <dbReference type="SAM" id="Coils"/>
    </source>
</evidence>
<reference evidence="4" key="1">
    <citation type="submission" date="2021-08" db="EMBL/GenBank/DDBJ databases">
        <title>WGS assembly of Ceratopteris richardii.</title>
        <authorList>
            <person name="Marchant D.B."/>
            <person name="Chen G."/>
            <person name="Jenkins J."/>
            <person name="Shu S."/>
            <person name="Leebens-Mack J."/>
            <person name="Grimwood J."/>
            <person name="Schmutz J."/>
            <person name="Soltis P."/>
            <person name="Soltis D."/>
            <person name="Chen Z.-H."/>
        </authorList>
    </citation>
    <scope>NUCLEOTIDE SEQUENCE</scope>
    <source>
        <strain evidence="4">Whitten #5841</strain>
        <tissue evidence="4">Leaf</tissue>
    </source>
</reference>
<dbReference type="InterPro" id="IPR008984">
    <property type="entry name" value="SMAD_FHA_dom_sf"/>
</dbReference>
<feature type="region of interest" description="Disordered" evidence="2">
    <location>
        <begin position="604"/>
        <end position="651"/>
    </location>
</feature>
<feature type="region of interest" description="Disordered" evidence="2">
    <location>
        <begin position="959"/>
        <end position="1013"/>
    </location>
</feature>
<protein>
    <recommendedName>
        <fullName evidence="3">FHA domain-containing protein</fullName>
    </recommendedName>
</protein>
<feature type="domain" description="FHA" evidence="3">
    <location>
        <begin position="106"/>
        <end position="173"/>
    </location>
</feature>
<comment type="caution">
    <text evidence="4">The sequence shown here is derived from an EMBL/GenBank/DDBJ whole genome shotgun (WGS) entry which is preliminary data.</text>
</comment>